<sequence length="340" mass="38831">MSAQKETVYETEDVPSEEPNEVEENFDDADVEKIHVDLDGAMKLFGNRLLNADAVDFSDALTNSRRKRGYKSGQYVLEIVGKDCGEKETVDQKFRRLRYEVEELMEEISKESEKPECPTSVSKTDLDHLNDLLKAALLKKESPASDAQQLSKSQINGIATDATKKAPSDVPNAFGLDDRIKRIENVVYGQNKCNRLHREPLMETVENLRIQVESLNPQYLDGVNNHLNSTIAKLSELEEKRSRSHTDDMEEKVEKLYRLISEWDTTCANVPSIVKRLHALSKLHEQAQEFSSKLNELTGVKQHIEKKIENQRVMLFELKRETAKFINEINSKIEAVAKKV</sequence>
<evidence type="ECO:0000256" key="2">
    <source>
        <dbReference type="ARBA" id="ARBA00006176"/>
    </source>
</evidence>
<keyword evidence="5" id="KW-0175">Coiled coil</keyword>
<dbReference type="InterPro" id="IPR028133">
    <property type="entry name" value="Dynamitin"/>
</dbReference>
<dbReference type="AlphaFoldDB" id="A0AAD4R7Y2"/>
<feature type="region of interest" description="Disordered" evidence="6">
    <location>
        <begin position="1"/>
        <end position="26"/>
    </location>
</feature>
<proteinExistence type="inferred from homology"/>
<keyword evidence="8" id="KW-1185">Reference proteome</keyword>
<comment type="subcellular location">
    <subcellularLocation>
        <location evidence="1">Cytoplasm</location>
    </subcellularLocation>
</comment>
<evidence type="ECO:0000256" key="5">
    <source>
        <dbReference type="SAM" id="Coils"/>
    </source>
</evidence>
<organism evidence="7 8">
    <name type="scientific">Ditylenchus destructor</name>
    <dbReference type="NCBI Taxonomy" id="166010"/>
    <lineage>
        <taxon>Eukaryota</taxon>
        <taxon>Metazoa</taxon>
        <taxon>Ecdysozoa</taxon>
        <taxon>Nematoda</taxon>
        <taxon>Chromadorea</taxon>
        <taxon>Rhabditida</taxon>
        <taxon>Tylenchina</taxon>
        <taxon>Tylenchomorpha</taxon>
        <taxon>Sphaerularioidea</taxon>
        <taxon>Anguinidae</taxon>
        <taxon>Anguininae</taxon>
        <taxon>Ditylenchus</taxon>
    </lineage>
</organism>
<gene>
    <name evidence="7" type="ORF">DdX_07273</name>
</gene>
<evidence type="ECO:0000313" key="8">
    <source>
        <dbReference type="Proteomes" id="UP001201812"/>
    </source>
</evidence>
<dbReference type="GO" id="GO:0005869">
    <property type="term" value="C:dynactin complex"/>
    <property type="evidence" value="ECO:0007669"/>
    <property type="project" value="InterPro"/>
</dbReference>
<accession>A0AAD4R7Y2</accession>
<reference evidence="7" key="1">
    <citation type="submission" date="2022-01" db="EMBL/GenBank/DDBJ databases">
        <title>Genome Sequence Resource for Two Populations of Ditylenchus destructor, the Migratory Endoparasitic Phytonematode.</title>
        <authorList>
            <person name="Zhang H."/>
            <person name="Lin R."/>
            <person name="Xie B."/>
        </authorList>
    </citation>
    <scope>NUCLEOTIDE SEQUENCE</scope>
    <source>
        <strain evidence="7">BazhouSP</strain>
    </source>
</reference>
<dbReference type="GO" id="GO:0007017">
    <property type="term" value="P:microtubule-based process"/>
    <property type="evidence" value="ECO:0007669"/>
    <property type="project" value="InterPro"/>
</dbReference>
<dbReference type="GO" id="GO:0005737">
    <property type="term" value="C:cytoplasm"/>
    <property type="evidence" value="ECO:0007669"/>
    <property type="project" value="UniProtKB-SubCell"/>
</dbReference>
<evidence type="ECO:0000313" key="7">
    <source>
        <dbReference type="EMBL" id="KAI1716237.1"/>
    </source>
</evidence>
<protein>
    <submittedName>
        <fullName evidence="7">Dynamitin domain-containing protein</fullName>
    </submittedName>
</protein>
<feature type="coiled-coil region" evidence="5">
    <location>
        <begin position="87"/>
        <end position="114"/>
    </location>
</feature>
<name>A0AAD4R7Y2_9BILA</name>
<comment type="similarity">
    <text evidence="2">Belongs to the dynactin subunit 2 family.</text>
</comment>
<keyword evidence="4" id="KW-0243">Dynein</keyword>
<feature type="compositionally biased region" description="Acidic residues" evidence="6">
    <location>
        <begin position="9"/>
        <end position="26"/>
    </location>
</feature>
<evidence type="ECO:0000256" key="6">
    <source>
        <dbReference type="SAM" id="MobiDB-lite"/>
    </source>
</evidence>
<dbReference type="Proteomes" id="UP001201812">
    <property type="component" value="Unassembled WGS sequence"/>
</dbReference>
<dbReference type="PANTHER" id="PTHR15346">
    <property type="entry name" value="DYNACTIN SUBUNIT"/>
    <property type="match status" value="1"/>
</dbReference>
<dbReference type="EMBL" id="JAKKPZ010000010">
    <property type="protein sequence ID" value="KAI1716237.1"/>
    <property type="molecule type" value="Genomic_DNA"/>
</dbReference>
<comment type="caution">
    <text evidence="7">The sequence shown here is derived from an EMBL/GenBank/DDBJ whole genome shotgun (WGS) entry which is preliminary data.</text>
</comment>
<evidence type="ECO:0000256" key="1">
    <source>
        <dbReference type="ARBA" id="ARBA00004496"/>
    </source>
</evidence>
<evidence type="ECO:0000256" key="4">
    <source>
        <dbReference type="ARBA" id="ARBA00023017"/>
    </source>
</evidence>
<dbReference type="Pfam" id="PF04912">
    <property type="entry name" value="Dynamitin"/>
    <property type="match status" value="2"/>
</dbReference>
<dbReference type="GO" id="GO:0030286">
    <property type="term" value="C:dynein complex"/>
    <property type="evidence" value="ECO:0007669"/>
    <property type="project" value="UniProtKB-KW"/>
</dbReference>
<evidence type="ECO:0000256" key="3">
    <source>
        <dbReference type="ARBA" id="ARBA00022490"/>
    </source>
</evidence>
<keyword evidence="3" id="KW-0963">Cytoplasm</keyword>